<evidence type="ECO:0008006" key="3">
    <source>
        <dbReference type="Google" id="ProtNLM"/>
    </source>
</evidence>
<dbReference type="AlphaFoldDB" id="A0A1G1VPW0"/>
<organism evidence="1 2">
    <name type="scientific">Candidatus Chisholmbacteria bacterium RIFCSPHIGHO2_01_FULL_49_18</name>
    <dbReference type="NCBI Taxonomy" id="1797590"/>
    <lineage>
        <taxon>Bacteria</taxon>
        <taxon>Candidatus Chisholmiibacteriota</taxon>
    </lineage>
</organism>
<dbReference type="InterPro" id="IPR019240">
    <property type="entry name" value="DUF2196"/>
</dbReference>
<comment type="caution">
    <text evidence="1">The sequence shown here is derived from an EMBL/GenBank/DDBJ whole genome shotgun (WGS) entry which is preliminary data.</text>
</comment>
<protein>
    <recommendedName>
        <fullName evidence="3">YwbE family protein</fullName>
    </recommendedName>
</protein>
<accession>A0A1G1VPW0</accession>
<dbReference type="PANTHER" id="PTHR40069:SF1">
    <property type="entry name" value="YWBE PROTEIN"/>
    <property type="match status" value="1"/>
</dbReference>
<dbReference type="NCBIfam" id="TIGR03833">
    <property type="entry name" value="YwbE family protein"/>
    <property type="match status" value="1"/>
</dbReference>
<dbReference type="Proteomes" id="UP000179069">
    <property type="component" value="Unassembled WGS sequence"/>
</dbReference>
<reference evidence="1 2" key="1">
    <citation type="journal article" date="2016" name="Nat. Commun.">
        <title>Thousands of microbial genomes shed light on interconnected biogeochemical processes in an aquifer system.</title>
        <authorList>
            <person name="Anantharaman K."/>
            <person name="Brown C.T."/>
            <person name="Hug L.A."/>
            <person name="Sharon I."/>
            <person name="Castelle C.J."/>
            <person name="Probst A.J."/>
            <person name="Thomas B.C."/>
            <person name="Singh A."/>
            <person name="Wilkins M.J."/>
            <person name="Karaoz U."/>
            <person name="Brodie E.L."/>
            <person name="Williams K.H."/>
            <person name="Hubbard S.S."/>
            <person name="Banfield J.F."/>
        </authorList>
    </citation>
    <scope>NUCLEOTIDE SEQUENCE [LARGE SCALE GENOMIC DNA]</scope>
</reference>
<sequence>MNSSFPIRNSLAPGMKVVIVEKQNQATDEESAGTIERILTHSPSHPHGIKVRLTDGRVGRVKRIV</sequence>
<name>A0A1G1VPW0_9BACT</name>
<dbReference type="PANTHER" id="PTHR40069">
    <property type="entry name" value="YWBE PROTEIN"/>
    <property type="match status" value="1"/>
</dbReference>
<evidence type="ECO:0000313" key="2">
    <source>
        <dbReference type="Proteomes" id="UP000179069"/>
    </source>
</evidence>
<gene>
    <name evidence="1" type="ORF">A2785_01170</name>
</gene>
<dbReference type="Pfam" id="PF09962">
    <property type="entry name" value="DUF2196"/>
    <property type="match status" value="1"/>
</dbReference>
<evidence type="ECO:0000313" key="1">
    <source>
        <dbReference type="EMBL" id="OGY17436.1"/>
    </source>
</evidence>
<dbReference type="EMBL" id="MHCI01000001">
    <property type="protein sequence ID" value="OGY17436.1"/>
    <property type="molecule type" value="Genomic_DNA"/>
</dbReference>
<proteinExistence type="predicted"/>